<gene>
    <name evidence="4" type="ORF">CC78DRAFT_595518</name>
</gene>
<evidence type="ECO:0000256" key="1">
    <source>
        <dbReference type="ARBA" id="ARBA00006484"/>
    </source>
</evidence>
<keyword evidence="2" id="KW-0560">Oxidoreductase</keyword>
<evidence type="ECO:0000313" key="5">
    <source>
        <dbReference type="Proteomes" id="UP000800093"/>
    </source>
</evidence>
<dbReference type="SUPFAM" id="SSF51735">
    <property type="entry name" value="NAD(P)-binding Rossmann-fold domains"/>
    <property type="match status" value="1"/>
</dbReference>
<dbReference type="Gene3D" id="3.40.50.720">
    <property type="entry name" value="NAD(P)-binding Rossmann-like Domain"/>
    <property type="match status" value="1"/>
</dbReference>
<dbReference type="GO" id="GO:0016616">
    <property type="term" value="F:oxidoreductase activity, acting on the CH-OH group of donors, NAD or NADP as acceptor"/>
    <property type="evidence" value="ECO:0007669"/>
    <property type="project" value="TreeGrafter"/>
</dbReference>
<evidence type="ECO:0000256" key="3">
    <source>
        <dbReference type="RuleBase" id="RU000363"/>
    </source>
</evidence>
<reference evidence="5" key="1">
    <citation type="journal article" date="2020" name="Stud. Mycol.">
        <title>101 Dothideomycetes genomes: A test case for predicting lifestyles and emergence of pathogens.</title>
        <authorList>
            <person name="Haridas S."/>
            <person name="Albert R."/>
            <person name="Binder M."/>
            <person name="Bloem J."/>
            <person name="LaButti K."/>
            <person name="Salamov A."/>
            <person name="Andreopoulos B."/>
            <person name="Baker S."/>
            <person name="Barry K."/>
            <person name="Bills G."/>
            <person name="Bluhm B."/>
            <person name="Cannon C."/>
            <person name="Castanera R."/>
            <person name="Culley D."/>
            <person name="Daum C."/>
            <person name="Ezra D."/>
            <person name="Gonzalez J."/>
            <person name="Henrissat B."/>
            <person name="Kuo A."/>
            <person name="Liang C."/>
            <person name="Lipzen A."/>
            <person name="Lutzoni F."/>
            <person name="Magnuson J."/>
            <person name="Mondo S."/>
            <person name="Nolan M."/>
            <person name="Ohm R."/>
            <person name="Pangilinan J."/>
            <person name="Park H.-J."/>
            <person name="Ramirez L."/>
            <person name="Alfaro M."/>
            <person name="Sun H."/>
            <person name="Tritt A."/>
            <person name="Yoshinaga Y."/>
            <person name="Zwiers L.-H."/>
            <person name="Turgeon B."/>
            <person name="Goodwin S."/>
            <person name="Spatafora J."/>
            <person name="Crous P."/>
            <person name="Grigoriev I."/>
        </authorList>
    </citation>
    <scope>NUCLEOTIDE SEQUENCE [LARGE SCALE GENOMIC DNA]</scope>
    <source>
        <strain evidence="5">CBS 304.66</strain>
    </source>
</reference>
<name>A0A9P4N4I0_9PLEO</name>
<dbReference type="OrthoDB" id="1933717at2759"/>
<dbReference type="EMBL" id="ML986768">
    <property type="protein sequence ID" value="KAF2258326.1"/>
    <property type="molecule type" value="Genomic_DNA"/>
</dbReference>
<dbReference type="PANTHER" id="PTHR24322">
    <property type="entry name" value="PKSB"/>
    <property type="match status" value="1"/>
</dbReference>
<dbReference type="PRINTS" id="PR00081">
    <property type="entry name" value="GDHRDH"/>
</dbReference>
<accession>A0A9P4N4I0</accession>
<evidence type="ECO:0000313" key="4">
    <source>
        <dbReference type="EMBL" id="KAF2258326.1"/>
    </source>
</evidence>
<dbReference type="PANTHER" id="PTHR24322:SF736">
    <property type="entry name" value="RETINOL DEHYDROGENASE 10"/>
    <property type="match status" value="1"/>
</dbReference>
<dbReference type="Pfam" id="PF00106">
    <property type="entry name" value="adh_short"/>
    <property type="match status" value="1"/>
</dbReference>
<dbReference type="CDD" id="cd05233">
    <property type="entry name" value="SDR_c"/>
    <property type="match status" value="1"/>
</dbReference>
<organism evidence="4 5">
    <name type="scientific">Lojkania enalia</name>
    <dbReference type="NCBI Taxonomy" id="147567"/>
    <lineage>
        <taxon>Eukaryota</taxon>
        <taxon>Fungi</taxon>
        <taxon>Dikarya</taxon>
        <taxon>Ascomycota</taxon>
        <taxon>Pezizomycotina</taxon>
        <taxon>Dothideomycetes</taxon>
        <taxon>Pleosporomycetidae</taxon>
        <taxon>Pleosporales</taxon>
        <taxon>Pleosporales incertae sedis</taxon>
        <taxon>Lojkania</taxon>
    </lineage>
</organism>
<dbReference type="InterPro" id="IPR002347">
    <property type="entry name" value="SDR_fam"/>
</dbReference>
<keyword evidence="5" id="KW-1185">Reference proteome</keyword>
<dbReference type="PRINTS" id="PR00080">
    <property type="entry name" value="SDRFAMILY"/>
</dbReference>
<sequence>MDPLEFGTSTLPLQHAPYDAISASTLAGTNKCKVAVVTGAARGIGSAIAISLAKSGADVAILDLSADALQETKGKCEREGVKVGVYACDVADEQGVIETFDKIERELGPIGVLVNNAGILDQRPYLMSTFPGFWRQIEVNFKGPLITIHTVLPRFRERGGGCIINIASRSGTVDVPMTLGYVTSKAALIRATHTLQKEMELDKLDPAIHIYALHPGGVFTDMGGTGAKQDVLDKYGDVRDEKSFMALFKDPPELCGQTCAFLASGRGKDLRGLYLDCRQDVTKLLEKGRDALLKERLNTLTVNFLEGYANEP</sequence>
<dbReference type="AlphaFoldDB" id="A0A9P4N4I0"/>
<comment type="caution">
    <text evidence="4">The sequence shown here is derived from an EMBL/GenBank/DDBJ whole genome shotgun (WGS) entry which is preliminary data.</text>
</comment>
<protein>
    <submittedName>
        <fullName evidence="4">NAD(P)-binding protein</fullName>
    </submittedName>
</protein>
<proteinExistence type="inferred from homology"/>
<dbReference type="InterPro" id="IPR036291">
    <property type="entry name" value="NAD(P)-bd_dom_sf"/>
</dbReference>
<dbReference type="Proteomes" id="UP000800093">
    <property type="component" value="Unassembled WGS sequence"/>
</dbReference>
<evidence type="ECO:0000256" key="2">
    <source>
        <dbReference type="ARBA" id="ARBA00023002"/>
    </source>
</evidence>
<comment type="similarity">
    <text evidence="1 3">Belongs to the short-chain dehydrogenases/reductases (SDR) family.</text>
</comment>